<gene>
    <name evidence="3" type="ORF">M6B38_197005</name>
    <name evidence="4" type="ORF">M6B38_398740</name>
</gene>
<evidence type="ECO:0000313" key="5">
    <source>
        <dbReference type="Proteomes" id="UP001140949"/>
    </source>
</evidence>
<sequence>MSQTLTLMLLHFLLINPGYKHMHTHKLLPSLSPSLFPTARKNHILLSSPNVCRRSADLNINPKNTPKSPTLLHNR</sequence>
<evidence type="ECO:0000256" key="1">
    <source>
        <dbReference type="SAM" id="MobiDB-lite"/>
    </source>
</evidence>
<accession>A0AAX6ECI7</accession>
<protein>
    <submittedName>
        <fullName evidence="3">Uncharacterized protein</fullName>
    </submittedName>
</protein>
<feature type="region of interest" description="Disordered" evidence="1">
    <location>
        <begin position="56"/>
        <end position="75"/>
    </location>
</feature>
<name>A0AAX6ECI7_IRIPA</name>
<evidence type="ECO:0000313" key="4">
    <source>
        <dbReference type="EMBL" id="KAJ6819983.1"/>
    </source>
</evidence>
<proteinExistence type="predicted"/>
<evidence type="ECO:0000313" key="3">
    <source>
        <dbReference type="EMBL" id="KAJ6801661.1"/>
    </source>
</evidence>
<feature type="chain" id="PRO_5044718651" evidence="2">
    <location>
        <begin position="21"/>
        <end position="75"/>
    </location>
</feature>
<keyword evidence="5" id="KW-1185">Reference proteome</keyword>
<comment type="caution">
    <text evidence="3">The sequence shown here is derived from an EMBL/GenBank/DDBJ whole genome shotgun (WGS) entry which is preliminary data.</text>
</comment>
<feature type="compositionally biased region" description="Polar residues" evidence="1">
    <location>
        <begin position="61"/>
        <end position="75"/>
    </location>
</feature>
<reference evidence="3" key="1">
    <citation type="journal article" date="2023" name="GigaByte">
        <title>Genome assembly of the bearded iris, Iris pallida Lam.</title>
        <authorList>
            <person name="Bruccoleri R.E."/>
            <person name="Oakeley E.J."/>
            <person name="Faust A.M.E."/>
            <person name="Altorfer M."/>
            <person name="Dessus-Babus S."/>
            <person name="Burckhardt D."/>
            <person name="Oertli M."/>
            <person name="Naumann U."/>
            <person name="Petersen F."/>
            <person name="Wong J."/>
        </authorList>
    </citation>
    <scope>NUCLEOTIDE SEQUENCE</scope>
    <source>
        <strain evidence="3">GSM-AAB239-AS_SAM_17_03QT</strain>
    </source>
</reference>
<organism evidence="3 5">
    <name type="scientific">Iris pallida</name>
    <name type="common">Sweet iris</name>
    <dbReference type="NCBI Taxonomy" id="29817"/>
    <lineage>
        <taxon>Eukaryota</taxon>
        <taxon>Viridiplantae</taxon>
        <taxon>Streptophyta</taxon>
        <taxon>Embryophyta</taxon>
        <taxon>Tracheophyta</taxon>
        <taxon>Spermatophyta</taxon>
        <taxon>Magnoliopsida</taxon>
        <taxon>Liliopsida</taxon>
        <taxon>Asparagales</taxon>
        <taxon>Iridaceae</taxon>
        <taxon>Iridoideae</taxon>
        <taxon>Irideae</taxon>
        <taxon>Iris</taxon>
    </lineage>
</organism>
<feature type="signal peptide" evidence="2">
    <location>
        <begin position="1"/>
        <end position="20"/>
    </location>
</feature>
<keyword evidence="2" id="KW-0732">Signal</keyword>
<reference evidence="3" key="2">
    <citation type="submission" date="2023-04" db="EMBL/GenBank/DDBJ databases">
        <authorList>
            <person name="Bruccoleri R.E."/>
            <person name="Oakeley E.J."/>
            <person name="Faust A.-M."/>
            <person name="Dessus-Babus S."/>
            <person name="Altorfer M."/>
            <person name="Burckhardt D."/>
            <person name="Oertli M."/>
            <person name="Naumann U."/>
            <person name="Petersen F."/>
            <person name="Wong J."/>
        </authorList>
    </citation>
    <scope>NUCLEOTIDE SEQUENCE</scope>
    <source>
        <strain evidence="3">GSM-AAB239-AS_SAM_17_03QT</strain>
        <tissue evidence="3">Leaf</tissue>
    </source>
</reference>
<evidence type="ECO:0000256" key="2">
    <source>
        <dbReference type="SAM" id="SignalP"/>
    </source>
</evidence>
<dbReference type="AlphaFoldDB" id="A0AAX6ECI7"/>
<dbReference type="EMBL" id="JANAVB010025800">
    <property type="protein sequence ID" value="KAJ6819983.1"/>
    <property type="molecule type" value="Genomic_DNA"/>
</dbReference>
<dbReference type="Proteomes" id="UP001140949">
    <property type="component" value="Unassembled WGS sequence"/>
</dbReference>
<dbReference type="EMBL" id="JANAVB010037717">
    <property type="protein sequence ID" value="KAJ6801661.1"/>
    <property type="molecule type" value="Genomic_DNA"/>
</dbReference>